<evidence type="ECO:0000256" key="2">
    <source>
        <dbReference type="ARBA" id="ARBA00022692"/>
    </source>
</evidence>
<dbReference type="GO" id="GO:0016020">
    <property type="term" value="C:membrane"/>
    <property type="evidence" value="ECO:0007669"/>
    <property type="project" value="UniProtKB-SubCell"/>
</dbReference>
<feature type="transmembrane region" description="Helical" evidence="5">
    <location>
        <begin position="240"/>
        <end position="263"/>
    </location>
</feature>
<name>A0A840R7A8_9GAMM</name>
<dbReference type="Pfam" id="PF07690">
    <property type="entry name" value="MFS_1"/>
    <property type="match status" value="1"/>
</dbReference>
<accession>A0A840R7A8</accession>
<keyword evidence="3 5" id="KW-1133">Transmembrane helix</keyword>
<organism evidence="7 8">
    <name type="scientific">Zhongshania antarctica</name>
    <dbReference type="NCBI Taxonomy" id="641702"/>
    <lineage>
        <taxon>Bacteria</taxon>
        <taxon>Pseudomonadati</taxon>
        <taxon>Pseudomonadota</taxon>
        <taxon>Gammaproteobacteria</taxon>
        <taxon>Cellvibrionales</taxon>
        <taxon>Spongiibacteraceae</taxon>
        <taxon>Zhongshania</taxon>
    </lineage>
</organism>
<dbReference type="Gene3D" id="1.20.1250.20">
    <property type="entry name" value="MFS general substrate transporter like domains"/>
    <property type="match status" value="1"/>
</dbReference>
<dbReference type="InterPro" id="IPR011701">
    <property type="entry name" value="MFS"/>
</dbReference>
<dbReference type="PROSITE" id="PS00216">
    <property type="entry name" value="SUGAR_TRANSPORT_1"/>
    <property type="match status" value="1"/>
</dbReference>
<feature type="transmembrane region" description="Helical" evidence="5">
    <location>
        <begin position="197"/>
        <end position="215"/>
    </location>
</feature>
<comment type="caution">
    <text evidence="7">The sequence shown here is derived from an EMBL/GenBank/DDBJ whole genome shotgun (WGS) entry which is preliminary data.</text>
</comment>
<evidence type="ECO:0000313" key="7">
    <source>
        <dbReference type="EMBL" id="MBB5188418.1"/>
    </source>
</evidence>
<dbReference type="InterPro" id="IPR036259">
    <property type="entry name" value="MFS_trans_sf"/>
</dbReference>
<protein>
    <submittedName>
        <fullName evidence="7">MFS family permease</fullName>
    </submittedName>
</protein>
<dbReference type="InterPro" id="IPR020846">
    <property type="entry name" value="MFS_dom"/>
</dbReference>
<evidence type="ECO:0000259" key="6">
    <source>
        <dbReference type="PROSITE" id="PS50850"/>
    </source>
</evidence>
<keyword evidence="4 5" id="KW-0472">Membrane</keyword>
<evidence type="ECO:0000313" key="8">
    <source>
        <dbReference type="Proteomes" id="UP000536640"/>
    </source>
</evidence>
<proteinExistence type="predicted"/>
<sequence>MTHSQQSGLKPTWQMMITLYLAMMSVGMGQTVVFAILPMLGRELALDQLVFQLPFGLGAIQGKELTITSLSALTAFSFFIAAPYMGRLSDRLGRKPLIIFGLCGYAVGTLIFNGVAALGLSGVLVGTMLYVSLVLSRVFHAVLMSSTHPASAAYMADVTSISERTRGMGKMQAFNQLGVMIGPALAWFVHISYLAPLYIQAVISFVVAMMVWRFLPPLPVMRRKDQKVVSMSFFDPRYKLYILLSFIMYGLFGMVQQTLGFYFQDLLHIDGVRASQIFSMAMVVSSAAMLIAQFLVVQRYAGPPMRLLRRGLPFICLGYGLLANATTLPTLLLAMSLFGFGMALTASALAASATMAVQSNEQGGLAGLLGSTAGLGFMIGPLVGGSLYRISPSYPYWCAAAVMFAVIVFLFTEGRRKGSQAK</sequence>
<evidence type="ECO:0000256" key="5">
    <source>
        <dbReference type="SAM" id="Phobius"/>
    </source>
</evidence>
<reference evidence="7 8" key="1">
    <citation type="submission" date="2020-08" db="EMBL/GenBank/DDBJ databases">
        <title>Genomic Encyclopedia of Type Strains, Phase IV (KMG-IV): sequencing the most valuable type-strain genomes for metagenomic binning, comparative biology and taxonomic classification.</title>
        <authorList>
            <person name="Goeker M."/>
        </authorList>
    </citation>
    <scope>NUCLEOTIDE SEQUENCE [LARGE SCALE GENOMIC DNA]</scope>
    <source>
        <strain evidence="7 8">DSM 25701</strain>
    </source>
</reference>
<evidence type="ECO:0000256" key="3">
    <source>
        <dbReference type="ARBA" id="ARBA00022989"/>
    </source>
</evidence>
<dbReference type="AlphaFoldDB" id="A0A840R7A8"/>
<feature type="transmembrane region" description="Helical" evidence="5">
    <location>
        <begin position="97"/>
        <end position="117"/>
    </location>
</feature>
<dbReference type="PANTHER" id="PTHR23546">
    <property type="entry name" value="TRANSPORT PROTEIN"/>
    <property type="match status" value="1"/>
</dbReference>
<gene>
    <name evidence="7" type="ORF">HNQ57_002700</name>
</gene>
<evidence type="ECO:0000256" key="4">
    <source>
        <dbReference type="ARBA" id="ARBA00023136"/>
    </source>
</evidence>
<feature type="domain" description="Major facilitator superfamily (MFS) profile" evidence="6">
    <location>
        <begin position="15"/>
        <end position="416"/>
    </location>
</feature>
<feature type="transmembrane region" description="Helical" evidence="5">
    <location>
        <begin position="275"/>
        <end position="295"/>
    </location>
</feature>
<dbReference type="InterPro" id="IPR005829">
    <property type="entry name" value="Sugar_transporter_CS"/>
</dbReference>
<dbReference type="PROSITE" id="PS50850">
    <property type="entry name" value="MFS"/>
    <property type="match status" value="1"/>
</dbReference>
<dbReference type="EMBL" id="JACHHW010000007">
    <property type="protein sequence ID" value="MBB5188418.1"/>
    <property type="molecule type" value="Genomic_DNA"/>
</dbReference>
<keyword evidence="2 5" id="KW-0812">Transmembrane</keyword>
<evidence type="ECO:0000256" key="1">
    <source>
        <dbReference type="ARBA" id="ARBA00004141"/>
    </source>
</evidence>
<feature type="transmembrane region" description="Helical" evidence="5">
    <location>
        <begin position="394"/>
        <end position="412"/>
    </location>
</feature>
<feature type="transmembrane region" description="Helical" evidence="5">
    <location>
        <begin position="173"/>
        <end position="191"/>
    </location>
</feature>
<feature type="transmembrane region" description="Helical" evidence="5">
    <location>
        <begin position="307"/>
        <end position="325"/>
    </location>
</feature>
<feature type="transmembrane region" description="Helical" evidence="5">
    <location>
        <begin position="65"/>
        <end position="85"/>
    </location>
</feature>
<feature type="transmembrane region" description="Helical" evidence="5">
    <location>
        <begin position="20"/>
        <end position="40"/>
    </location>
</feature>
<feature type="transmembrane region" description="Helical" evidence="5">
    <location>
        <begin position="123"/>
        <end position="143"/>
    </location>
</feature>
<keyword evidence="8" id="KW-1185">Reference proteome</keyword>
<dbReference type="SUPFAM" id="SSF103473">
    <property type="entry name" value="MFS general substrate transporter"/>
    <property type="match status" value="1"/>
</dbReference>
<dbReference type="RefSeq" id="WP_184463777.1">
    <property type="nucleotide sequence ID" value="NZ_JACHHW010000007.1"/>
</dbReference>
<dbReference type="Proteomes" id="UP000536640">
    <property type="component" value="Unassembled WGS sequence"/>
</dbReference>
<comment type="subcellular location">
    <subcellularLocation>
        <location evidence="1">Membrane</location>
        <topology evidence="1">Multi-pass membrane protein</topology>
    </subcellularLocation>
</comment>
<feature type="transmembrane region" description="Helical" evidence="5">
    <location>
        <begin position="365"/>
        <end position="388"/>
    </location>
</feature>
<dbReference type="GO" id="GO:0022857">
    <property type="term" value="F:transmembrane transporter activity"/>
    <property type="evidence" value="ECO:0007669"/>
    <property type="project" value="InterPro"/>
</dbReference>
<dbReference type="PANTHER" id="PTHR23546:SF1">
    <property type="entry name" value="MEMBRANE PROTEIN"/>
    <property type="match status" value="1"/>
</dbReference>
<feature type="transmembrane region" description="Helical" evidence="5">
    <location>
        <begin position="331"/>
        <end position="353"/>
    </location>
</feature>